<protein>
    <recommendedName>
        <fullName evidence="4">Cytochrome c</fullName>
    </recommendedName>
</protein>
<name>Q137X1_RHOPS</name>
<dbReference type="Gene3D" id="1.20.120.10">
    <property type="entry name" value="Cytochrome c/b562"/>
    <property type="match status" value="1"/>
</dbReference>
<gene>
    <name evidence="2" type="ordered locus">RPD_2387</name>
</gene>
<dbReference type="eggNOG" id="ENOG5032VGV">
    <property type="taxonomic scope" value="Bacteria"/>
</dbReference>
<feature type="signal peptide" evidence="1">
    <location>
        <begin position="1"/>
        <end position="31"/>
    </location>
</feature>
<evidence type="ECO:0000313" key="3">
    <source>
        <dbReference type="Proteomes" id="UP000001818"/>
    </source>
</evidence>
<dbReference type="KEGG" id="rpd:RPD_2387"/>
<dbReference type="GO" id="GO:0005506">
    <property type="term" value="F:iron ion binding"/>
    <property type="evidence" value="ECO:0007669"/>
    <property type="project" value="InterPro"/>
</dbReference>
<keyword evidence="1" id="KW-0732">Signal</keyword>
<proteinExistence type="predicted"/>
<reference evidence="2 3" key="1">
    <citation type="submission" date="2006-03" db="EMBL/GenBank/DDBJ databases">
        <title>Complete sequence of Rhodopseudomonas palustris BisB5.</title>
        <authorList>
            <consortium name="US DOE Joint Genome Institute"/>
            <person name="Copeland A."/>
            <person name="Lucas S."/>
            <person name="Lapidus A."/>
            <person name="Barry K."/>
            <person name="Detter J.C."/>
            <person name="Glavina del Rio T."/>
            <person name="Hammon N."/>
            <person name="Israni S."/>
            <person name="Dalin E."/>
            <person name="Tice H."/>
            <person name="Pitluck S."/>
            <person name="Chain P."/>
            <person name="Malfatti S."/>
            <person name="Shin M."/>
            <person name="Vergez L."/>
            <person name="Schmutz J."/>
            <person name="Larimer F."/>
            <person name="Land M."/>
            <person name="Hauser L."/>
            <person name="Pelletier D.A."/>
            <person name="Kyrpides N."/>
            <person name="Lykidis A."/>
            <person name="Oda Y."/>
            <person name="Harwood C.S."/>
            <person name="Richardson P."/>
        </authorList>
    </citation>
    <scope>NUCLEOTIDE SEQUENCE [LARGE SCALE GENOMIC DNA]</scope>
    <source>
        <strain evidence="2 3">BisB5</strain>
    </source>
</reference>
<dbReference type="GO" id="GO:0020037">
    <property type="term" value="F:heme binding"/>
    <property type="evidence" value="ECO:0007669"/>
    <property type="project" value="InterPro"/>
</dbReference>
<evidence type="ECO:0008006" key="4">
    <source>
        <dbReference type="Google" id="ProtNLM"/>
    </source>
</evidence>
<accession>Q137X1</accession>
<dbReference type="SUPFAM" id="SSF47175">
    <property type="entry name" value="Cytochromes"/>
    <property type="match status" value="1"/>
</dbReference>
<organism evidence="2 3">
    <name type="scientific">Rhodopseudomonas palustris (strain BisB5)</name>
    <dbReference type="NCBI Taxonomy" id="316057"/>
    <lineage>
        <taxon>Bacteria</taxon>
        <taxon>Pseudomonadati</taxon>
        <taxon>Pseudomonadota</taxon>
        <taxon>Alphaproteobacteria</taxon>
        <taxon>Hyphomicrobiales</taxon>
        <taxon>Nitrobacteraceae</taxon>
        <taxon>Rhodopseudomonas</taxon>
    </lineage>
</organism>
<dbReference type="EMBL" id="CP000283">
    <property type="protein sequence ID" value="ABE39618.1"/>
    <property type="molecule type" value="Genomic_DNA"/>
</dbReference>
<dbReference type="GO" id="GO:0009055">
    <property type="term" value="F:electron transfer activity"/>
    <property type="evidence" value="ECO:0007669"/>
    <property type="project" value="InterPro"/>
</dbReference>
<dbReference type="STRING" id="316057.RPD_2387"/>
<feature type="chain" id="PRO_5004181959" description="Cytochrome c" evidence="1">
    <location>
        <begin position="32"/>
        <end position="154"/>
    </location>
</feature>
<dbReference type="GO" id="GO:0022900">
    <property type="term" value="P:electron transport chain"/>
    <property type="evidence" value="ECO:0007669"/>
    <property type="project" value="InterPro"/>
</dbReference>
<evidence type="ECO:0000313" key="2">
    <source>
        <dbReference type="EMBL" id="ABE39618.1"/>
    </source>
</evidence>
<sequence precursor="true">MGATKAKAEDGALRRAVFSALLLGLSATAVAAADNLRTVIELPPEVRTQFLEHMRTHMTSLDNVIQLIADGKLKEAGVLARSEMAIGQGSGLGRHMPREFREMGFEFHRAADDFARVTDEMVEPFDAQGWQKVVASLGKITMRCNGCHVAFRIK</sequence>
<dbReference type="BioCyc" id="RPAL316057:RPD_RS11970-MONOMER"/>
<dbReference type="HOGENOM" id="CLU_115809_0_1_5"/>
<dbReference type="Proteomes" id="UP000001818">
    <property type="component" value="Chromosome"/>
</dbReference>
<dbReference type="InterPro" id="IPR010980">
    <property type="entry name" value="Cyt_c/b562"/>
</dbReference>
<dbReference type="AlphaFoldDB" id="Q137X1"/>
<evidence type="ECO:0000256" key="1">
    <source>
        <dbReference type="SAM" id="SignalP"/>
    </source>
</evidence>